<dbReference type="HOGENOM" id="CLU_608588_0_0_1"/>
<evidence type="ECO:0000256" key="2">
    <source>
        <dbReference type="SAM" id="SignalP"/>
    </source>
</evidence>
<dbReference type="RefSeq" id="XP_011389719.1">
    <property type="nucleotide sequence ID" value="XM_011391417.1"/>
</dbReference>
<dbReference type="GeneID" id="23563807"/>
<proteinExistence type="predicted"/>
<dbReference type="AlphaFoldDB" id="Q4P999"/>
<reference evidence="4 5" key="2">
    <citation type="journal article" date="2006" name="Nature">
        <title>Insights from the genome of the biotrophic fungal plant pathogen Ustilago maydis.</title>
        <authorList>
            <person name="Kamper J."/>
            <person name="Kahmann R."/>
            <person name="Bolker M."/>
            <person name="Ma L.J."/>
            <person name="Brefort T."/>
            <person name="Saville B.J."/>
            <person name="Banuett F."/>
            <person name="Kronstad J.W."/>
            <person name="Gold S.E."/>
            <person name="Muller O."/>
            <person name="Perlin M.H."/>
            <person name="Wosten H.A."/>
            <person name="de Vries R."/>
            <person name="Ruiz-Herrera J."/>
            <person name="Reynaga-Pena C.G."/>
            <person name="Snetselaar K."/>
            <person name="McCann M."/>
            <person name="Perez-Martin J."/>
            <person name="Feldbrugge M."/>
            <person name="Basse C.W."/>
            <person name="Steinberg G."/>
            <person name="Ibeas J.I."/>
            <person name="Holloman W."/>
            <person name="Guzman P."/>
            <person name="Farman M."/>
            <person name="Stajich J.E."/>
            <person name="Sentandreu R."/>
            <person name="Gonzalez-Prieto J.M."/>
            <person name="Kennell J.C."/>
            <person name="Molina L."/>
            <person name="Schirawski J."/>
            <person name="Mendoza-Mendoza A."/>
            <person name="Greilinger D."/>
            <person name="Munch K."/>
            <person name="Rossel N."/>
            <person name="Scherer M."/>
            <person name="Vranes M."/>
            <person name="Ladendorf O."/>
            <person name="Vincon V."/>
            <person name="Fuchs U."/>
            <person name="Sandrock B."/>
            <person name="Meng S."/>
            <person name="Ho E.C."/>
            <person name="Cahill M.J."/>
            <person name="Boyce K.J."/>
            <person name="Klose J."/>
            <person name="Klosterman S.J."/>
            <person name="Deelstra H.J."/>
            <person name="Ortiz-Castellanos L."/>
            <person name="Li W."/>
            <person name="Sanchez-Alonso P."/>
            <person name="Schreier P.H."/>
            <person name="Hauser-Hahn I."/>
            <person name="Vaupel M."/>
            <person name="Koopmann E."/>
            <person name="Friedrich G."/>
            <person name="Voss H."/>
            <person name="Schluter T."/>
            <person name="Margolis J."/>
            <person name="Platt D."/>
            <person name="Swimmer C."/>
            <person name="Gnirke A."/>
            <person name="Chen F."/>
            <person name="Vysotskaia V."/>
            <person name="Mannhaupt G."/>
            <person name="Guldener U."/>
            <person name="Munsterkotter M."/>
            <person name="Haase D."/>
            <person name="Oesterheld M."/>
            <person name="Mewes H.W."/>
            <person name="Mauceli E.W."/>
            <person name="DeCaprio D."/>
            <person name="Wade C.M."/>
            <person name="Butler J."/>
            <person name="Young S."/>
            <person name="Jaffe D.B."/>
            <person name="Calvo S."/>
            <person name="Nusbaum C."/>
            <person name="Galagan J."/>
            <person name="Birren B.W."/>
        </authorList>
    </citation>
    <scope>NUCLEOTIDE SEQUENCE [LARGE SCALE GENOMIC DNA]</scope>
    <source>
        <strain evidence="4">521</strain>
        <strain evidence="5">521 / FGSC 9021</strain>
    </source>
</reference>
<feature type="region of interest" description="Disordered" evidence="1">
    <location>
        <begin position="216"/>
        <end position="294"/>
    </location>
</feature>
<organism evidence="3">
    <name type="scientific">Mycosarcoma maydis</name>
    <name type="common">Corn smut fungus</name>
    <name type="synonym">Ustilago maydis</name>
    <dbReference type="NCBI Taxonomy" id="5270"/>
    <lineage>
        <taxon>Eukaryota</taxon>
        <taxon>Fungi</taxon>
        <taxon>Dikarya</taxon>
        <taxon>Basidiomycota</taxon>
        <taxon>Ustilaginomycotina</taxon>
        <taxon>Ustilaginomycetes</taxon>
        <taxon>Ustilaginales</taxon>
        <taxon>Ustilaginaceae</taxon>
        <taxon>Mycosarcoma</taxon>
    </lineage>
</organism>
<dbReference type="KEGG" id="uma:UMAG_03314"/>
<feature type="region of interest" description="Disordered" evidence="1">
    <location>
        <begin position="37"/>
        <end position="101"/>
    </location>
</feature>
<evidence type="ECO:0000313" key="3">
    <source>
        <dbReference type="EMBL" id="CBV36769.1"/>
    </source>
</evidence>
<reference evidence="4" key="1">
    <citation type="submission" date="2003-07" db="EMBL/GenBank/DDBJ databases">
        <authorList>
            <person name="Birren B."/>
            <person name="Nusbaum C."/>
            <person name="Abebe A."/>
            <person name="Abouelleil A."/>
            <person name="Adekoya E."/>
            <person name="Ait-zahra M."/>
            <person name="Allen N."/>
            <person name="Allen T."/>
            <person name="An P."/>
            <person name="Anderson M."/>
            <person name="Anderson S."/>
            <person name="Arachchi H."/>
            <person name="Armbruster J."/>
            <person name="Bachantsang P."/>
            <person name="Baldwin J."/>
            <person name="Barry A."/>
            <person name="Bayul T."/>
            <person name="Blitshsteyn B."/>
            <person name="Bloom T."/>
            <person name="Blye J."/>
            <person name="Boguslavskiy L."/>
            <person name="Borowsky M."/>
            <person name="Boukhgalter B."/>
            <person name="Brunache A."/>
            <person name="Butler J."/>
            <person name="Calixte N."/>
            <person name="Calvo S."/>
            <person name="Camarata J."/>
            <person name="Campo K."/>
            <person name="Chang J."/>
            <person name="Cheshatsang Y."/>
            <person name="Citroen M."/>
            <person name="Collymore A."/>
            <person name="Considine T."/>
            <person name="Cook A."/>
            <person name="Cooke P."/>
            <person name="Corum B."/>
            <person name="Cuomo C."/>
            <person name="David R."/>
            <person name="Dawoe T."/>
            <person name="Degray S."/>
            <person name="Dodge S."/>
            <person name="Dooley K."/>
            <person name="Dorje P."/>
            <person name="Dorjee K."/>
            <person name="Dorris L."/>
            <person name="Duffey N."/>
            <person name="Dupes A."/>
            <person name="Elkins T."/>
            <person name="Engels R."/>
            <person name="Erickson J."/>
            <person name="Farina A."/>
            <person name="Faro S."/>
            <person name="Ferreira P."/>
            <person name="Fischer H."/>
            <person name="Fitzgerald M."/>
            <person name="Foley K."/>
            <person name="Gage D."/>
            <person name="Galagan J."/>
            <person name="Gearin G."/>
            <person name="Gnerre S."/>
            <person name="Gnirke A."/>
            <person name="Goyette A."/>
            <person name="Graham J."/>
            <person name="Grandbois E."/>
            <person name="Gyaltsen K."/>
            <person name="Hafez N."/>
            <person name="Hagopian D."/>
            <person name="Hagos B."/>
            <person name="Hall J."/>
            <person name="Hatcher B."/>
            <person name="Heller A."/>
            <person name="Higgins H."/>
            <person name="Honan T."/>
            <person name="Horn A."/>
            <person name="Houde N."/>
            <person name="Hughes L."/>
            <person name="Hulme W."/>
            <person name="Husby E."/>
            <person name="Iliev I."/>
            <person name="Jaffe D."/>
            <person name="Jones C."/>
            <person name="Kamal M."/>
            <person name="Kamat A."/>
            <person name="Kamvysselis M."/>
            <person name="Karlsson E."/>
            <person name="Kells C."/>
            <person name="Kieu A."/>
            <person name="Kisner P."/>
            <person name="Kodira C."/>
            <person name="Kulbokas E."/>
            <person name="Labutti K."/>
            <person name="Lama D."/>
            <person name="Landers T."/>
            <person name="Leger J."/>
            <person name="Levine S."/>
            <person name="Lewis D."/>
            <person name="Lewis T."/>
            <person name="Lindblad-toh K."/>
            <person name="Liu X."/>
            <person name="Lokyitsang T."/>
            <person name="Lokyitsang Y."/>
            <person name="Lucien O."/>
            <person name="Lui A."/>
            <person name="Ma L.J."/>
            <person name="Mabbitt R."/>
            <person name="Macdonald J."/>
            <person name="Maclean C."/>
            <person name="Major J."/>
            <person name="Manning J."/>
            <person name="Marabella R."/>
            <person name="Maru K."/>
            <person name="Matthews C."/>
            <person name="Mauceli E."/>
            <person name="Mccarthy M."/>
            <person name="Mcdonough S."/>
            <person name="Mcghee T."/>
            <person name="Meldrim J."/>
            <person name="Meneus L."/>
            <person name="Mesirov J."/>
            <person name="Mihalev A."/>
            <person name="Mihova T."/>
            <person name="Mikkelsen T."/>
            <person name="Mlenga V."/>
            <person name="Moru K."/>
            <person name="Mozes J."/>
            <person name="Mulrain L."/>
            <person name="Munson G."/>
            <person name="Naylor J."/>
            <person name="Newes C."/>
            <person name="Nguyen C."/>
            <person name="Nguyen N."/>
            <person name="Nguyen T."/>
            <person name="Nicol R."/>
            <person name="Nielsen C."/>
            <person name="Nizzari M."/>
            <person name="Norbu C."/>
            <person name="Norbu N."/>
            <person name="O'donnell P."/>
            <person name="Okoawo O."/>
            <person name="O'leary S."/>
            <person name="Omotosho B."/>
            <person name="O'neill K."/>
            <person name="Osman S."/>
            <person name="Parker S."/>
            <person name="Perrin D."/>
            <person name="Phunkhang P."/>
            <person name="Piqani B."/>
            <person name="Purcell S."/>
            <person name="Rachupka T."/>
            <person name="Ramasamy U."/>
            <person name="Rameau R."/>
            <person name="Ray V."/>
            <person name="Raymond C."/>
            <person name="Retta R."/>
            <person name="Richardson S."/>
            <person name="Rise C."/>
            <person name="Rodriguez J."/>
            <person name="Rogers J."/>
            <person name="Rogov P."/>
            <person name="Rutman M."/>
            <person name="Schupbach R."/>
            <person name="Seaman C."/>
            <person name="Settipalli S."/>
            <person name="Sharpe T."/>
            <person name="Sheridan J."/>
            <person name="Sherpa N."/>
            <person name="Shi J."/>
            <person name="Smirnov S."/>
            <person name="Smith C."/>
            <person name="Sougnez C."/>
            <person name="Spencer B."/>
            <person name="Stalker J."/>
            <person name="Stange-thomann N."/>
            <person name="Stavropoulos S."/>
            <person name="Stetson K."/>
            <person name="Stone C."/>
            <person name="Stone S."/>
            <person name="Stubbs M."/>
            <person name="Talamas J."/>
            <person name="Tchuinga P."/>
            <person name="Tenzing P."/>
            <person name="Tesfaye S."/>
            <person name="Theodore J."/>
            <person name="Thoulutsang Y."/>
            <person name="Topham K."/>
            <person name="Towey S."/>
            <person name="Tsamla T."/>
            <person name="Tsomo N."/>
            <person name="Vallee D."/>
            <person name="Vassiliev H."/>
            <person name="Venkataraman V."/>
            <person name="Vinson J."/>
            <person name="Vo A."/>
            <person name="Wade C."/>
            <person name="Wang S."/>
            <person name="Wangchuk T."/>
            <person name="Wangdi T."/>
            <person name="Whittaker C."/>
            <person name="Wilkinson J."/>
            <person name="Wu Y."/>
            <person name="Wyman D."/>
            <person name="Yadav S."/>
            <person name="Yang S."/>
            <person name="Yang X."/>
            <person name="Yeager S."/>
            <person name="Yee E."/>
            <person name="Young G."/>
            <person name="Zainoun J."/>
            <person name="Zembeck L."/>
            <person name="Zimmer A."/>
            <person name="Zody M."/>
            <person name="Lander E."/>
        </authorList>
    </citation>
    <scope>NUCLEOTIDE SEQUENCE</scope>
    <source>
        <strain evidence="4">521</strain>
    </source>
</reference>
<keyword evidence="2" id="KW-0732">Signal</keyword>
<feature type="compositionally biased region" description="Polar residues" evidence="1">
    <location>
        <begin position="54"/>
        <end position="63"/>
    </location>
</feature>
<dbReference type="OrthoDB" id="2557966at2759"/>
<accession>Q4P999</accession>
<name>Q4P999_MYCMD</name>
<feature type="compositionally biased region" description="Low complexity" evidence="1">
    <location>
        <begin position="39"/>
        <end position="53"/>
    </location>
</feature>
<reference evidence="5" key="6">
    <citation type="submission" date="2014-09" db="EMBL/GenBank/DDBJ databases">
        <authorList>
            <person name="Gueldener U."/>
            <person name="Muensterkoetter M."/>
            <person name="Walter M.C."/>
            <person name="Mannhaupt G."/>
            <person name="Kahmann R."/>
        </authorList>
    </citation>
    <scope>GENOME REANNOTATION</scope>
    <source>
        <strain evidence="5">521 / FGSC 9021</strain>
    </source>
</reference>
<evidence type="ECO:0000313" key="4">
    <source>
        <dbReference type="EMBL" id="KIS68747.1"/>
    </source>
</evidence>
<feature type="compositionally biased region" description="Low complexity" evidence="1">
    <location>
        <begin position="67"/>
        <end position="80"/>
    </location>
</feature>
<protein>
    <submittedName>
        <fullName evidence="3">Effector family protein Eff1-4</fullName>
    </submittedName>
</protein>
<feature type="chain" id="PRO_5010843703" evidence="2">
    <location>
        <begin position="20"/>
        <end position="447"/>
    </location>
</feature>
<evidence type="ECO:0000313" key="5">
    <source>
        <dbReference type="Proteomes" id="UP000000561"/>
    </source>
</evidence>
<feature type="region of interest" description="Disordered" evidence="1">
    <location>
        <begin position="134"/>
        <end position="180"/>
    </location>
</feature>
<reference evidence="3" key="3">
    <citation type="journal article" date="2010" name="New Phytol.">
        <title>The use of FLP-mediated recombination for the functional analysis of an effector gene family in the biotrophic smut fungus Ustilago maydis.</title>
        <authorList>
            <person name="Khrunyk Y."/>
            <person name="Muench K."/>
            <person name="Schipper K."/>
            <person name="Lupas A.N."/>
            <person name="Kahmann R."/>
        </authorList>
    </citation>
    <scope>NUCLEOTIDE SEQUENCE</scope>
    <source>
        <strain evidence="3">521</strain>
    </source>
</reference>
<sequence>MCCLLLLPVLYLAFHVAQAAPAGPGDRETDWQHYLHGWSPQQSPISPSQHQGPWSGSSQSSVGPQHPAANNWSPANAPNSQFWGGHANDAQPSQSWDHALTPPYSFSTHDYSYTPPELKPEDLEFLHDALMDSDSEQHRSGAQAGTSTSEAWPGYVNNDQTHGSQYWGRHANDDQPFQPWNHALTRPYSFSPHEYSSTPVKLNAEELEFLQNALRDSDGEVPLPSARSTGGEAGTSANVVKNLESVQDGSSAISGQQKPTEEGSQVARPKRRRNRGGVGRLREPSSLGKIPYTEPLGSDIKLSGSLYFTPSEKLIQDISLQLFGGKLRTVDERVFHFVKPQNYWAMWPMHKRSRRLPLFSTTAADGKTKLEIYMTDNNNREPNKKLKGTVLENKRYYMFFGVPETLKAKNTIEYYGAGYINAEDHVAVDQHLMPLLRVLNQAAGTRP</sequence>
<dbReference type="Proteomes" id="UP000000561">
    <property type="component" value="Chromosome 8"/>
</dbReference>
<reference evidence="3" key="4">
    <citation type="submission" date="2010-07" db="EMBL/GenBank/DDBJ databases">
        <authorList>
            <person name="Mannhaupt G."/>
        </authorList>
    </citation>
    <scope>NUCLEOTIDE SEQUENCE</scope>
    <source>
        <strain evidence="3">521</strain>
    </source>
</reference>
<accession>E3CTM7</accession>
<feature type="compositionally biased region" description="Polar residues" evidence="1">
    <location>
        <begin position="235"/>
        <end position="258"/>
    </location>
</feature>
<evidence type="ECO:0000256" key="1">
    <source>
        <dbReference type="SAM" id="MobiDB-lite"/>
    </source>
</evidence>
<gene>
    <name evidence="3" type="primary">eff1-4</name>
    <name evidence="3" type="ORF">um03314</name>
    <name evidence="4" type="ORF">UMAG_03314</name>
</gene>
<dbReference type="VEuPathDB" id="FungiDB:UMAG_03314"/>
<dbReference type="EMBL" id="BN001508">
    <property type="protein sequence ID" value="CBV36769.1"/>
    <property type="molecule type" value="Genomic_DNA"/>
</dbReference>
<feature type="signal peptide" evidence="2">
    <location>
        <begin position="1"/>
        <end position="19"/>
    </location>
</feature>
<dbReference type="STRING" id="237631.Q4P999"/>
<dbReference type="EMBL" id="CM003147">
    <property type="protein sequence ID" value="KIS68747.1"/>
    <property type="molecule type" value="Genomic_DNA"/>
</dbReference>
<dbReference type="eggNOG" id="ENOG502R2YQ">
    <property type="taxonomic scope" value="Eukaryota"/>
</dbReference>
<reference evidence="4" key="5">
    <citation type="submission" date="2014-09" db="EMBL/GenBank/DDBJ databases">
        <authorList>
            <person name="Guldener U."/>
            <person name="Munsterkotter M."/>
            <person name="Walter M.C."/>
            <person name="Mannhaupt G."/>
            <person name="Kahmann R."/>
        </authorList>
    </citation>
    <scope>NUCLEOTIDE SEQUENCE</scope>
    <source>
        <strain evidence="4">521</strain>
    </source>
</reference>
<keyword evidence="5" id="KW-1185">Reference proteome</keyword>